<dbReference type="Proteomes" id="UP000555448">
    <property type="component" value="Unassembled WGS sequence"/>
</dbReference>
<dbReference type="RefSeq" id="WP_246382225.1">
    <property type="nucleotide sequence ID" value="NZ_JACHLR010000035.1"/>
</dbReference>
<evidence type="ECO:0000259" key="1">
    <source>
        <dbReference type="Pfam" id="PF13362"/>
    </source>
</evidence>
<comment type="caution">
    <text evidence="3">The sequence shown here is derived from an EMBL/GenBank/DDBJ whole genome shotgun (WGS) entry which is preliminary data.</text>
</comment>
<organism evidence="3 4">
    <name type="scientific">Novosphingobium chloroacetimidivorans</name>
    <dbReference type="NCBI Taxonomy" id="1428314"/>
    <lineage>
        <taxon>Bacteria</taxon>
        <taxon>Pseudomonadati</taxon>
        <taxon>Pseudomonadota</taxon>
        <taxon>Alphaproteobacteria</taxon>
        <taxon>Sphingomonadales</taxon>
        <taxon>Sphingomonadaceae</taxon>
        <taxon>Novosphingobium</taxon>
    </lineage>
</organism>
<keyword evidence="4" id="KW-1185">Reference proteome</keyword>
<dbReference type="AlphaFoldDB" id="A0A7W7KEE2"/>
<dbReference type="InterPro" id="IPR055570">
    <property type="entry name" value="DUF7146"/>
</dbReference>
<sequence length="167" mass="18904">MRKLPIDLEDLRFHPHCPHKPKPHTEFKPALLVAVRERMQLNAIQRIFLDPDTGYRAEKVMLGRPGQGAWRPRPNGAKTLALAEGMEDAAAFTVMHDVVFWASLGNERLSLLALPDDITELIIGEDDNAADRAGARKAWAAYRRDGLKLSRKTSRPFEDWAEANLKR</sequence>
<dbReference type="Pfam" id="PF13362">
    <property type="entry name" value="Toprim_3"/>
    <property type="match status" value="1"/>
</dbReference>
<accession>A0A7W7KEE2</accession>
<evidence type="ECO:0000259" key="2">
    <source>
        <dbReference type="Pfam" id="PF23639"/>
    </source>
</evidence>
<feature type="domain" description="DUF7146" evidence="2">
    <location>
        <begin position="8"/>
        <end position="71"/>
    </location>
</feature>
<dbReference type="Pfam" id="PF23639">
    <property type="entry name" value="DUF7146"/>
    <property type="match status" value="1"/>
</dbReference>
<dbReference type="InterPro" id="IPR006171">
    <property type="entry name" value="TOPRIM_dom"/>
</dbReference>
<gene>
    <name evidence="3" type="ORF">HNO88_004227</name>
</gene>
<protein>
    <recommendedName>
        <fullName evidence="5">Toprim domain-containing protein</fullName>
    </recommendedName>
</protein>
<evidence type="ECO:0008006" key="5">
    <source>
        <dbReference type="Google" id="ProtNLM"/>
    </source>
</evidence>
<feature type="domain" description="Toprim" evidence="1">
    <location>
        <begin position="80"/>
        <end position="144"/>
    </location>
</feature>
<name>A0A7W7KEE2_9SPHN</name>
<reference evidence="3 4" key="1">
    <citation type="submission" date="2020-08" db="EMBL/GenBank/DDBJ databases">
        <title>Functional genomics of gut bacteria from endangered species of beetles.</title>
        <authorList>
            <person name="Carlos-Shanley C."/>
        </authorList>
    </citation>
    <scope>NUCLEOTIDE SEQUENCE [LARGE SCALE GENOMIC DNA]</scope>
    <source>
        <strain evidence="3 4">S00245</strain>
    </source>
</reference>
<proteinExistence type="predicted"/>
<dbReference type="EMBL" id="JACHLR010000035">
    <property type="protein sequence ID" value="MBB4860881.1"/>
    <property type="molecule type" value="Genomic_DNA"/>
</dbReference>
<evidence type="ECO:0000313" key="3">
    <source>
        <dbReference type="EMBL" id="MBB4860881.1"/>
    </source>
</evidence>
<evidence type="ECO:0000313" key="4">
    <source>
        <dbReference type="Proteomes" id="UP000555448"/>
    </source>
</evidence>